<evidence type="ECO:0000313" key="3">
    <source>
        <dbReference type="Proteomes" id="UP000028002"/>
    </source>
</evidence>
<evidence type="ECO:0000259" key="1">
    <source>
        <dbReference type="PROSITE" id="PS50943"/>
    </source>
</evidence>
<dbReference type="PATRIC" id="fig|1393735.3.peg.2995"/>
<proteinExistence type="predicted"/>
<dbReference type="Gene3D" id="1.10.260.40">
    <property type="entry name" value="lambda repressor-like DNA-binding domains"/>
    <property type="match status" value="1"/>
</dbReference>
<name>A0A081RUY4_PHOTE</name>
<dbReference type="SMART" id="SM00530">
    <property type="entry name" value="HTH_XRE"/>
    <property type="match status" value="1"/>
</dbReference>
<dbReference type="PROSITE" id="PS50943">
    <property type="entry name" value="HTH_CROC1"/>
    <property type="match status" value="1"/>
</dbReference>
<evidence type="ECO:0000313" key="2">
    <source>
        <dbReference type="EMBL" id="KER02487.1"/>
    </source>
</evidence>
<organism evidence="2 3">
    <name type="scientific">Photorhabdus temperata subsp. temperata Meg1</name>
    <dbReference type="NCBI Taxonomy" id="1393735"/>
    <lineage>
        <taxon>Bacteria</taxon>
        <taxon>Pseudomonadati</taxon>
        <taxon>Pseudomonadota</taxon>
        <taxon>Gammaproteobacteria</taxon>
        <taxon>Enterobacterales</taxon>
        <taxon>Morganellaceae</taxon>
        <taxon>Photorhabdus</taxon>
    </lineage>
</organism>
<dbReference type="Proteomes" id="UP000028002">
    <property type="component" value="Unassembled WGS sequence"/>
</dbReference>
<reference evidence="2 3" key="1">
    <citation type="submission" date="2014-03" db="EMBL/GenBank/DDBJ databases">
        <title>Draft Genome of Photorhabdus temperata Meg1.</title>
        <authorList>
            <person name="Hurst S.G.IV."/>
            <person name="Morris K."/>
            <person name="Thomas K."/>
            <person name="Tisa L.S."/>
        </authorList>
    </citation>
    <scope>NUCLEOTIDE SEQUENCE [LARGE SCALE GENOMIC DNA]</scope>
    <source>
        <strain evidence="2 3">Meg1</strain>
    </source>
</reference>
<feature type="domain" description="HTH cro/C1-type" evidence="1">
    <location>
        <begin position="38"/>
        <end position="92"/>
    </location>
</feature>
<protein>
    <submittedName>
        <fullName evidence="2">Putative transcriptional regulator</fullName>
    </submittedName>
</protein>
<sequence>MKVKGIPWSEVRAQALSSPGAQAAYEAAKQEEELYELIQSMKNRAGINSSQLAERLGITPPAVAKVEKNPMKASVATLKRYAAACGVNLKISIV</sequence>
<dbReference type="InterPro" id="IPR010982">
    <property type="entry name" value="Lambda_DNA-bd_dom_sf"/>
</dbReference>
<dbReference type="SUPFAM" id="SSF47413">
    <property type="entry name" value="lambda repressor-like DNA-binding domains"/>
    <property type="match status" value="1"/>
</dbReference>
<comment type="caution">
    <text evidence="2">The sequence shown here is derived from an EMBL/GenBank/DDBJ whole genome shotgun (WGS) entry which is preliminary data.</text>
</comment>
<gene>
    <name evidence="2" type="ORF">MEG1DRAFT_02942</name>
</gene>
<dbReference type="CDD" id="cd00093">
    <property type="entry name" value="HTH_XRE"/>
    <property type="match status" value="1"/>
</dbReference>
<dbReference type="RefSeq" id="WP_023044887.1">
    <property type="nucleotide sequence ID" value="NZ_CAWLUD010000049.1"/>
</dbReference>
<dbReference type="EMBL" id="JGVH01000049">
    <property type="protein sequence ID" value="KER02487.1"/>
    <property type="molecule type" value="Genomic_DNA"/>
</dbReference>
<dbReference type="Pfam" id="PF01381">
    <property type="entry name" value="HTH_3"/>
    <property type="match status" value="1"/>
</dbReference>
<dbReference type="AlphaFoldDB" id="A0A081RUY4"/>
<dbReference type="InterPro" id="IPR001387">
    <property type="entry name" value="Cro/C1-type_HTH"/>
</dbReference>
<accession>A0A081RUY4</accession>
<dbReference type="GO" id="GO:0003677">
    <property type="term" value="F:DNA binding"/>
    <property type="evidence" value="ECO:0007669"/>
    <property type="project" value="InterPro"/>
</dbReference>